<dbReference type="InterPro" id="IPR012699">
    <property type="entry name" value="PhnN"/>
</dbReference>
<dbReference type="GO" id="GO:0019634">
    <property type="term" value="P:organic phosphonate metabolic process"/>
    <property type="evidence" value="ECO:0007669"/>
    <property type="project" value="UniProtKB-UniRule"/>
</dbReference>
<evidence type="ECO:0000256" key="6">
    <source>
        <dbReference type="HAMAP-Rule" id="MF_00836"/>
    </source>
</evidence>
<evidence type="ECO:0000256" key="5">
    <source>
        <dbReference type="ARBA" id="ARBA00022840"/>
    </source>
</evidence>
<feature type="binding site" evidence="6">
    <location>
        <begin position="11"/>
        <end position="18"/>
    </location>
    <ligand>
        <name>ATP</name>
        <dbReference type="ChEBI" id="CHEBI:30616"/>
    </ligand>
</feature>
<dbReference type="InterPro" id="IPR027417">
    <property type="entry name" value="P-loop_NTPase"/>
</dbReference>
<sequence length="185" mass="19850">MTIGRLVYVLGPSGAGKDTLIDIARRALDGGAPVVFAHRYITRSADAGGEVHVPLSPAEFALRESRGLFALSWHSHGLAYGIGREIDLWLAAGLTVVVNGSRGYLPQAAERYPDLVPVVIRVDLPELRRRLIARGRETAAEIEERLARAAAFTVEHPNRVTLDNSAAPAEGGARLTALLRTLADA</sequence>
<evidence type="ECO:0000256" key="1">
    <source>
        <dbReference type="ARBA" id="ARBA00000373"/>
    </source>
</evidence>
<dbReference type="AlphaFoldDB" id="A0A286GZJ8"/>
<reference evidence="8 9" key="1">
    <citation type="submission" date="2017-09" db="EMBL/GenBank/DDBJ databases">
        <authorList>
            <person name="Ehlers B."/>
            <person name="Leendertz F.H."/>
        </authorList>
    </citation>
    <scope>NUCLEOTIDE SEQUENCE [LARGE SCALE GENOMIC DNA]</scope>
    <source>
        <strain evidence="8 9">USBA 140</strain>
    </source>
</reference>
<evidence type="ECO:0000256" key="4">
    <source>
        <dbReference type="ARBA" id="ARBA00022741"/>
    </source>
</evidence>
<name>A0A286GZJ8_9PROT</name>
<gene>
    <name evidence="6" type="primary">phnN</name>
    <name evidence="8" type="ORF">SAMN05421508_11529</name>
</gene>
<dbReference type="EMBL" id="OCNJ01000015">
    <property type="protein sequence ID" value="SOE00960.1"/>
    <property type="molecule type" value="Genomic_DNA"/>
</dbReference>
<dbReference type="GO" id="GO:0006015">
    <property type="term" value="P:5-phosphoribose 1-diphosphate biosynthetic process"/>
    <property type="evidence" value="ECO:0007669"/>
    <property type="project" value="UniProtKB-UniRule"/>
</dbReference>
<evidence type="ECO:0000256" key="3">
    <source>
        <dbReference type="ARBA" id="ARBA00022679"/>
    </source>
</evidence>
<keyword evidence="4 6" id="KW-0547">Nucleotide-binding</keyword>
<evidence type="ECO:0000259" key="7">
    <source>
        <dbReference type="SMART" id="SM00072"/>
    </source>
</evidence>
<comment type="pathway">
    <text evidence="2 6">Metabolic intermediate biosynthesis; 5-phospho-alpha-D-ribose 1-diphosphate biosynthesis; 5-phospho-alpha-D-ribose 1-diphosphate from D-ribose 5-phosphate (route II): step 3/3.</text>
</comment>
<dbReference type="EC" id="2.7.4.23" evidence="6"/>
<evidence type="ECO:0000313" key="9">
    <source>
        <dbReference type="Proteomes" id="UP000219621"/>
    </source>
</evidence>
<protein>
    <recommendedName>
        <fullName evidence="6">Ribose 1,5-bisphosphate phosphokinase PhnN</fullName>
        <ecNumber evidence="6">2.7.4.23</ecNumber>
    </recommendedName>
    <alternativeName>
        <fullName evidence="6">Ribose 1,5-bisphosphokinase</fullName>
    </alternativeName>
</protein>
<comment type="catalytic activity">
    <reaction evidence="1 6">
        <text>alpha-D-ribose 1,5-bisphosphate + ATP = 5-phospho-alpha-D-ribose 1-diphosphate + ADP</text>
        <dbReference type="Rhea" id="RHEA:20109"/>
        <dbReference type="ChEBI" id="CHEBI:30616"/>
        <dbReference type="ChEBI" id="CHEBI:58017"/>
        <dbReference type="ChEBI" id="CHEBI:68688"/>
        <dbReference type="ChEBI" id="CHEBI:456216"/>
        <dbReference type="EC" id="2.7.4.23"/>
    </reaction>
</comment>
<dbReference type="HAMAP" id="MF_00836">
    <property type="entry name" value="PhnN"/>
    <property type="match status" value="1"/>
</dbReference>
<evidence type="ECO:0000256" key="2">
    <source>
        <dbReference type="ARBA" id="ARBA00005069"/>
    </source>
</evidence>
<dbReference type="OrthoDB" id="341217at2"/>
<feature type="domain" description="Guanylate kinase/L-type calcium channel beta subunit" evidence="7">
    <location>
        <begin position="3"/>
        <end position="183"/>
    </location>
</feature>
<dbReference type="SUPFAM" id="SSF52540">
    <property type="entry name" value="P-loop containing nucleoside triphosphate hydrolases"/>
    <property type="match status" value="1"/>
</dbReference>
<dbReference type="Gene3D" id="3.40.50.300">
    <property type="entry name" value="P-loop containing nucleotide triphosphate hydrolases"/>
    <property type="match status" value="1"/>
</dbReference>
<comment type="function">
    <text evidence="6">Catalyzes the phosphorylation of ribose 1,5-bisphosphate to 5-phospho-D-ribosyl alpha-1-diphosphate (PRPP).</text>
</comment>
<dbReference type="SMART" id="SM00072">
    <property type="entry name" value="GuKc"/>
    <property type="match status" value="1"/>
</dbReference>
<dbReference type="InterPro" id="IPR008145">
    <property type="entry name" value="GK/Ca_channel_bsu"/>
</dbReference>
<keyword evidence="3 6" id="KW-0808">Transferase</keyword>
<proteinExistence type="inferred from homology"/>
<organism evidence="8 9">
    <name type="scientific">Caenispirillum bisanense</name>
    <dbReference type="NCBI Taxonomy" id="414052"/>
    <lineage>
        <taxon>Bacteria</taxon>
        <taxon>Pseudomonadati</taxon>
        <taxon>Pseudomonadota</taxon>
        <taxon>Alphaproteobacteria</taxon>
        <taxon>Rhodospirillales</taxon>
        <taxon>Novispirillaceae</taxon>
        <taxon>Caenispirillum</taxon>
    </lineage>
</organism>
<dbReference type="UniPathway" id="UPA00087">
    <property type="reaction ID" value="UER00175"/>
</dbReference>
<dbReference type="Proteomes" id="UP000219621">
    <property type="component" value="Unassembled WGS sequence"/>
</dbReference>
<dbReference type="GO" id="GO:0033863">
    <property type="term" value="F:ribose 1,5-bisphosphate phosphokinase activity"/>
    <property type="evidence" value="ECO:0007669"/>
    <property type="project" value="UniProtKB-UniRule"/>
</dbReference>
<dbReference type="NCBIfam" id="NF007485">
    <property type="entry name" value="PRK10078.1"/>
    <property type="match status" value="1"/>
</dbReference>
<evidence type="ECO:0000313" key="8">
    <source>
        <dbReference type="EMBL" id="SOE00960.1"/>
    </source>
</evidence>
<comment type="similarity">
    <text evidence="6">Belongs to the ribose 1,5-bisphosphokinase family.</text>
</comment>
<keyword evidence="9" id="KW-1185">Reference proteome</keyword>
<dbReference type="GO" id="GO:0005524">
    <property type="term" value="F:ATP binding"/>
    <property type="evidence" value="ECO:0007669"/>
    <property type="project" value="UniProtKB-KW"/>
</dbReference>
<keyword evidence="8" id="KW-0418">Kinase</keyword>
<dbReference type="RefSeq" id="WP_097281442.1">
    <property type="nucleotide sequence ID" value="NZ_OCNJ01000015.1"/>
</dbReference>
<accession>A0A286GZJ8</accession>
<dbReference type="NCBIfam" id="TIGR02322">
    <property type="entry name" value="phosphon_PhnN"/>
    <property type="match status" value="1"/>
</dbReference>
<keyword evidence="5 6" id="KW-0067">ATP-binding</keyword>